<organism evidence="2 3">
    <name type="scientific">Trema orientale</name>
    <name type="common">Charcoal tree</name>
    <name type="synonym">Celtis orientalis</name>
    <dbReference type="NCBI Taxonomy" id="63057"/>
    <lineage>
        <taxon>Eukaryota</taxon>
        <taxon>Viridiplantae</taxon>
        <taxon>Streptophyta</taxon>
        <taxon>Embryophyta</taxon>
        <taxon>Tracheophyta</taxon>
        <taxon>Spermatophyta</taxon>
        <taxon>Magnoliopsida</taxon>
        <taxon>eudicotyledons</taxon>
        <taxon>Gunneridae</taxon>
        <taxon>Pentapetalae</taxon>
        <taxon>rosids</taxon>
        <taxon>fabids</taxon>
        <taxon>Rosales</taxon>
        <taxon>Cannabaceae</taxon>
        <taxon>Trema</taxon>
    </lineage>
</organism>
<dbReference type="SMART" id="SM00248">
    <property type="entry name" value="ANK"/>
    <property type="match status" value="4"/>
</dbReference>
<protein>
    <submittedName>
        <fullName evidence="2">Transmembrane protein</fullName>
    </submittedName>
</protein>
<name>A0A2P5E037_TREOI</name>
<reference evidence="3" key="1">
    <citation type="submission" date="2016-06" db="EMBL/GenBank/DDBJ databases">
        <title>Parallel loss of symbiosis genes in relatives of nitrogen-fixing non-legume Parasponia.</title>
        <authorList>
            <person name="Van Velzen R."/>
            <person name="Holmer R."/>
            <person name="Bu F."/>
            <person name="Rutten L."/>
            <person name="Van Zeijl A."/>
            <person name="Liu W."/>
            <person name="Santuari L."/>
            <person name="Cao Q."/>
            <person name="Sharma T."/>
            <person name="Shen D."/>
            <person name="Roswanjaya Y."/>
            <person name="Wardhani T."/>
            <person name="Kalhor M.S."/>
            <person name="Jansen J."/>
            <person name="Van den Hoogen J."/>
            <person name="Gungor B."/>
            <person name="Hartog M."/>
            <person name="Hontelez J."/>
            <person name="Verver J."/>
            <person name="Yang W.-C."/>
            <person name="Schijlen E."/>
            <person name="Repin R."/>
            <person name="Schilthuizen M."/>
            <person name="Schranz E."/>
            <person name="Heidstra R."/>
            <person name="Miyata K."/>
            <person name="Fedorova E."/>
            <person name="Kohlen W."/>
            <person name="Bisseling T."/>
            <person name="Smit S."/>
            <person name="Geurts R."/>
        </authorList>
    </citation>
    <scope>NUCLEOTIDE SEQUENCE [LARGE SCALE GENOMIC DNA]</scope>
    <source>
        <strain evidence="3">cv. RG33-2</strain>
    </source>
</reference>
<dbReference type="FunCoup" id="A0A2P5E037">
    <property type="interactions" value="121"/>
</dbReference>
<accession>A0A2P5E037</accession>
<feature type="transmembrane region" description="Helical" evidence="1">
    <location>
        <begin position="527"/>
        <end position="553"/>
    </location>
</feature>
<dbReference type="OrthoDB" id="1921232at2759"/>
<keyword evidence="1" id="KW-0472">Membrane</keyword>
<dbReference type="AlphaFoldDB" id="A0A2P5E037"/>
<dbReference type="Gene3D" id="1.25.40.20">
    <property type="entry name" value="Ankyrin repeat-containing domain"/>
    <property type="match status" value="1"/>
</dbReference>
<dbReference type="STRING" id="63057.A0A2P5E037"/>
<evidence type="ECO:0000256" key="1">
    <source>
        <dbReference type="SAM" id="Phobius"/>
    </source>
</evidence>
<dbReference type="InterPro" id="IPR036770">
    <property type="entry name" value="Ankyrin_rpt-contain_sf"/>
</dbReference>
<dbReference type="EMBL" id="JXTC01000238">
    <property type="protein sequence ID" value="PON78903.1"/>
    <property type="molecule type" value="Genomic_DNA"/>
</dbReference>
<sequence length="610" mass="69023">MGVNDIDPRPSSGVEDVAQIQIGVAEQDKMEDTNRTLELVKSDQRHRPLLYLLEDSKEARHQYLCNGLPLYKAALNNDWRTAQRIIKQDSRIVRAAITRAEETALHIAAGAKHIKFVKELVNLMDKNDLALQDGKGNTAFCFAALTGSVEIAKIMMHKNKHLPLVRGGQGMTPLYMATLFGQTEMSWFLYPITKVIILDHQGEWMGIFFTCIHSDLYGLALKMFQDDSSLAIARDVNNDTALHILARKSLAFLHQSPRPRKNYTATSSLMSSYNMSSKMESQALQLARVLWKEILVRLPNLEVKQLINRPSRLLFEAAELGNFQFLVELIRIYPELVWDVDEKNRTIFHVAVLNRHTNIFNLIYEIGSIKDVILTFEDDDKNNILHLAATLPPPHKLNPELGGTLQLQQELSWFKEVQSIMLPSYAVMKNSNGLTPKDVFTTTHAPLLKDGERWMKSTAKSCLMVSILIVVGILVTASRAHYDNERTTFNWEAMALFSSLISTLTFLSILTSGYVEIEFLGSIHVKLIIGLATLFISMTTMLLAFNGGMFLILSYPHRILKGIPTLTLVIGSIPIALFVFLEYRFLSKLLYLSLSSSFIFQARKSIKLYK</sequence>
<dbReference type="GO" id="GO:0016020">
    <property type="term" value="C:membrane"/>
    <property type="evidence" value="ECO:0007669"/>
    <property type="project" value="TreeGrafter"/>
</dbReference>
<feature type="transmembrane region" description="Helical" evidence="1">
    <location>
        <begin position="494"/>
        <end position="515"/>
    </location>
</feature>
<evidence type="ECO:0000313" key="3">
    <source>
        <dbReference type="Proteomes" id="UP000237000"/>
    </source>
</evidence>
<feature type="transmembrane region" description="Helical" evidence="1">
    <location>
        <begin position="462"/>
        <end position="482"/>
    </location>
</feature>
<keyword evidence="1 2" id="KW-0812">Transmembrane</keyword>
<evidence type="ECO:0000313" key="2">
    <source>
        <dbReference type="EMBL" id="PON78903.1"/>
    </source>
</evidence>
<dbReference type="Proteomes" id="UP000237000">
    <property type="component" value="Unassembled WGS sequence"/>
</dbReference>
<dbReference type="PANTHER" id="PTHR24177:SF356">
    <property type="entry name" value="ANKYRIN REPEAT PLANT-LIKE PROTEIN"/>
    <property type="match status" value="1"/>
</dbReference>
<keyword evidence="1" id="KW-1133">Transmembrane helix</keyword>
<dbReference type="InterPro" id="IPR002110">
    <property type="entry name" value="Ankyrin_rpt"/>
</dbReference>
<comment type="caution">
    <text evidence="2">The sequence shown here is derived from an EMBL/GenBank/DDBJ whole genome shotgun (WGS) entry which is preliminary data.</text>
</comment>
<dbReference type="InParanoid" id="A0A2P5E037"/>
<keyword evidence="3" id="KW-1185">Reference proteome</keyword>
<feature type="transmembrane region" description="Helical" evidence="1">
    <location>
        <begin position="559"/>
        <end position="581"/>
    </location>
</feature>
<dbReference type="SUPFAM" id="SSF48403">
    <property type="entry name" value="Ankyrin repeat"/>
    <property type="match status" value="1"/>
</dbReference>
<dbReference type="PANTHER" id="PTHR24177">
    <property type="entry name" value="CASKIN"/>
    <property type="match status" value="1"/>
</dbReference>
<proteinExistence type="predicted"/>
<gene>
    <name evidence="2" type="ORF">TorRG33x02_236810</name>
</gene>